<keyword evidence="2" id="KW-1185">Reference proteome</keyword>
<dbReference type="AlphaFoldDB" id="A0A7R7EJL8"/>
<sequence length="217" mass="25692">MKENKFLENDNKFYIEVKPIIRYPKCYISGKEQDCLNCELQKNNLCDSPFGKCMVKYPGHNKGCPNYGKKANCPPNIPGFDQIFDMSKPIYAIYSIFNLKQHVEKMRDRHPNWTDKQCRCSLYWQGTAKKQLRINCVEFMEQFKEKEYILVEAPESFGVDVTETMKKEGILLEWPPMNDVYKINFAGVLREDIKNNEYVNGRKKWINEKGYLILEQR</sequence>
<proteinExistence type="predicted"/>
<evidence type="ECO:0000313" key="2">
    <source>
        <dbReference type="Proteomes" id="UP000595897"/>
    </source>
</evidence>
<name>A0A7R7EJL8_9FIRM</name>
<dbReference type="RefSeq" id="WP_271715291.1">
    <property type="nucleotide sequence ID" value="NZ_AP024169.1"/>
</dbReference>
<protein>
    <recommendedName>
        <fullName evidence="3">DUF2284 domain-containing protein</fullName>
    </recommendedName>
</protein>
<organism evidence="1 2">
    <name type="scientific">Anaeromicropila herbilytica</name>
    <dbReference type="NCBI Taxonomy" id="2785025"/>
    <lineage>
        <taxon>Bacteria</taxon>
        <taxon>Bacillati</taxon>
        <taxon>Bacillota</taxon>
        <taxon>Clostridia</taxon>
        <taxon>Lachnospirales</taxon>
        <taxon>Lachnospiraceae</taxon>
        <taxon>Anaeromicropila</taxon>
    </lineage>
</organism>
<dbReference type="Pfam" id="PF10050">
    <property type="entry name" value="DUF2284"/>
    <property type="match status" value="1"/>
</dbReference>
<gene>
    <name evidence="1" type="ORF">bsdtb5_13360</name>
</gene>
<dbReference type="KEGG" id="ahb:bsdtb5_13360"/>
<reference evidence="1 2" key="1">
    <citation type="submission" date="2020-11" db="EMBL/GenBank/DDBJ databases">
        <title>Draft genome sequencing of a Lachnospiraceae strain isolated from anoxic soil subjected to BSD treatment.</title>
        <authorList>
            <person name="Uek A."/>
            <person name="Tonouchi A."/>
        </authorList>
    </citation>
    <scope>NUCLEOTIDE SEQUENCE [LARGE SCALE GENOMIC DNA]</scope>
    <source>
        <strain evidence="1 2">TB5</strain>
    </source>
</reference>
<dbReference type="Proteomes" id="UP000595897">
    <property type="component" value="Chromosome"/>
</dbReference>
<accession>A0A7R7EJL8</accession>
<dbReference type="EMBL" id="AP024169">
    <property type="protein sequence ID" value="BCN30041.1"/>
    <property type="molecule type" value="Genomic_DNA"/>
</dbReference>
<evidence type="ECO:0000313" key="1">
    <source>
        <dbReference type="EMBL" id="BCN30041.1"/>
    </source>
</evidence>
<evidence type="ECO:0008006" key="3">
    <source>
        <dbReference type="Google" id="ProtNLM"/>
    </source>
</evidence>
<dbReference type="InterPro" id="IPR019271">
    <property type="entry name" value="DUF2284_metal-binding"/>
</dbReference>